<organism evidence="1 2">
    <name type="scientific">Hermanssonia centrifuga</name>
    <dbReference type="NCBI Taxonomy" id="98765"/>
    <lineage>
        <taxon>Eukaryota</taxon>
        <taxon>Fungi</taxon>
        <taxon>Dikarya</taxon>
        <taxon>Basidiomycota</taxon>
        <taxon>Agaricomycotina</taxon>
        <taxon>Agaricomycetes</taxon>
        <taxon>Polyporales</taxon>
        <taxon>Meruliaceae</taxon>
        <taxon>Hermanssonia</taxon>
    </lineage>
</organism>
<name>A0A2R6NL02_9APHY</name>
<proteinExistence type="predicted"/>
<dbReference type="STRING" id="98765.A0A2R6NL02"/>
<dbReference type="OrthoDB" id="3027208at2759"/>
<sequence>MSASSASSVSSTQSQDVWFDQGDVVVQADDAIFRVYSSVLIRSSPVFEDMLDNARVDTFSGCPVLRLQERGNDLAPVLRAMHSRRTHNVHFERNIFTIANLALEANAYILLPTVLLHCCLRQMADILLGFGPSEGFYDELDPANKRAVLFAQQHLSCRIQEEAFPDLYDFEHVVPECHDVLRCCRAKGKLTTWMKCSPYSWGYATPTMETFLKNFKFCLRCREAYIMSYSEGRRRIWADLPQQFGLPDWTVLAQKTLGEAGLSSSVTLDFNCHSRIGPVSHAARETSPMIAMGHTQSPTTFINGYTIRPLLIEILSVATNSTSKLPD</sequence>
<protein>
    <recommendedName>
        <fullName evidence="3">BTB domain-containing protein</fullName>
    </recommendedName>
</protein>
<accession>A0A2R6NL02</accession>
<dbReference type="Proteomes" id="UP000186601">
    <property type="component" value="Unassembled WGS sequence"/>
</dbReference>
<gene>
    <name evidence="1" type="ORF">PHLCEN_2v11470</name>
</gene>
<evidence type="ECO:0000313" key="2">
    <source>
        <dbReference type="Proteomes" id="UP000186601"/>
    </source>
</evidence>
<reference evidence="1 2" key="1">
    <citation type="submission" date="2018-02" db="EMBL/GenBank/DDBJ databases">
        <title>Genome sequence of the basidiomycete white-rot fungus Phlebia centrifuga.</title>
        <authorList>
            <person name="Granchi Z."/>
            <person name="Peng M."/>
            <person name="de Vries R.P."/>
            <person name="Hilden K."/>
            <person name="Makela M.R."/>
            <person name="Grigoriev I."/>
            <person name="Riley R."/>
        </authorList>
    </citation>
    <scope>NUCLEOTIDE SEQUENCE [LARGE SCALE GENOMIC DNA]</scope>
    <source>
        <strain evidence="1 2">FBCC195</strain>
    </source>
</reference>
<evidence type="ECO:0008006" key="3">
    <source>
        <dbReference type="Google" id="ProtNLM"/>
    </source>
</evidence>
<comment type="caution">
    <text evidence="1">The sequence shown here is derived from an EMBL/GenBank/DDBJ whole genome shotgun (WGS) entry which is preliminary data.</text>
</comment>
<dbReference type="AlphaFoldDB" id="A0A2R6NL02"/>
<evidence type="ECO:0000313" key="1">
    <source>
        <dbReference type="EMBL" id="PSR72662.1"/>
    </source>
</evidence>
<keyword evidence="2" id="KW-1185">Reference proteome</keyword>
<dbReference type="EMBL" id="MLYV02001143">
    <property type="protein sequence ID" value="PSR72662.1"/>
    <property type="molecule type" value="Genomic_DNA"/>
</dbReference>